<evidence type="ECO:0000256" key="1">
    <source>
        <dbReference type="SAM" id="MobiDB-lite"/>
    </source>
</evidence>
<protein>
    <submittedName>
        <fullName evidence="2">DNA repair protein</fullName>
    </submittedName>
</protein>
<dbReference type="RefSeq" id="WP_164445818.1">
    <property type="nucleotide sequence ID" value="NZ_SAIY01000001.1"/>
</dbReference>
<name>A0A6M1L6Z3_9ACTN</name>
<dbReference type="Proteomes" id="UP000478148">
    <property type="component" value="Unassembled WGS sequence"/>
</dbReference>
<reference evidence="2 3" key="1">
    <citation type="submission" date="2020-02" db="EMBL/GenBank/DDBJ databases">
        <title>Draft Genome Sequence of Verrucosispora sp. Strain CWR15, Isolated from Gulf of Mexico Sponge.</title>
        <authorList>
            <person name="Kennedy S.J."/>
            <person name="Cella E."/>
            <person name="Azarian T."/>
            <person name="Baker B.J."/>
            <person name="Shaw L.N."/>
        </authorList>
    </citation>
    <scope>NUCLEOTIDE SEQUENCE [LARGE SCALE GENOMIC DNA]</scope>
    <source>
        <strain evidence="2 3">CWR15</strain>
    </source>
</reference>
<evidence type="ECO:0000313" key="3">
    <source>
        <dbReference type="Proteomes" id="UP000478148"/>
    </source>
</evidence>
<sequence length="62" mass="7163">MPKHPQDRDQQDPERAWRHHGATGRTPAQAPYRGHRTRPATLSWHELNSLPAGPVRHHLNPH</sequence>
<keyword evidence="3" id="KW-1185">Reference proteome</keyword>
<dbReference type="EMBL" id="SAIY01000001">
    <property type="protein sequence ID" value="NGM11993.1"/>
    <property type="molecule type" value="Genomic_DNA"/>
</dbReference>
<organism evidence="2 3">
    <name type="scientific">Verrucosispora sioxanthis</name>
    <dbReference type="NCBI Taxonomy" id="2499994"/>
    <lineage>
        <taxon>Bacteria</taxon>
        <taxon>Bacillati</taxon>
        <taxon>Actinomycetota</taxon>
        <taxon>Actinomycetes</taxon>
        <taxon>Micromonosporales</taxon>
        <taxon>Micromonosporaceae</taxon>
        <taxon>Micromonospora</taxon>
    </lineage>
</organism>
<evidence type="ECO:0000313" key="2">
    <source>
        <dbReference type="EMBL" id="NGM11993.1"/>
    </source>
</evidence>
<feature type="compositionally biased region" description="Basic and acidic residues" evidence="1">
    <location>
        <begin position="1"/>
        <end position="16"/>
    </location>
</feature>
<dbReference type="AlphaFoldDB" id="A0A6M1L6Z3"/>
<proteinExistence type="predicted"/>
<feature type="region of interest" description="Disordered" evidence="1">
    <location>
        <begin position="1"/>
        <end position="62"/>
    </location>
</feature>
<comment type="caution">
    <text evidence="2">The sequence shown here is derived from an EMBL/GenBank/DDBJ whole genome shotgun (WGS) entry which is preliminary data.</text>
</comment>
<gene>
    <name evidence="2" type="ORF">ENC19_04540</name>
</gene>
<accession>A0A6M1L6Z3</accession>